<proteinExistence type="predicted"/>
<organism evidence="1 2">
    <name type="scientific">Aspergillus pseudotamarii</name>
    <dbReference type="NCBI Taxonomy" id="132259"/>
    <lineage>
        <taxon>Eukaryota</taxon>
        <taxon>Fungi</taxon>
        <taxon>Dikarya</taxon>
        <taxon>Ascomycota</taxon>
        <taxon>Pezizomycotina</taxon>
        <taxon>Eurotiomycetes</taxon>
        <taxon>Eurotiomycetidae</taxon>
        <taxon>Eurotiales</taxon>
        <taxon>Aspergillaceae</taxon>
        <taxon>Aspergillus</taxon>
        <taxon>Aspergillus subgen. Circumdati</taxon>
    </lineage>
</organism>
<dbReference type="Proteomes" id="UP000325672">
    <property type="component" value="Unassembled WGS sequence"/>
</dbReference>
<dbReference type="GeneID" id="43635452"/>
<sequence length="79" mass="8950">MRLINRFRKPGAFLMKAEGRSPRARAVPVMLIGRSKHLQDSYIPKHPLVRYYGIYAQIILLFPWPCVREGGAGSALKAI</sequence>
<evidence type="ECO:0000313" key="1">
    <source>
        <dbReference type="EMBL" id="KAE8142615.1"/>
    </source>
</evidence>
<gene>
    <name evidence="1" type="ORF">BDV38DRAFT_127495</name>
</gene>
<reference evidence="1 2" key="1">
    <citation type="submission" date="2019-04" db="EMBL/GenBank/DDBJ databases">
        <title>Friends and foes A comparative genomics study of 23 Aspergillus species from section Flavi.</title>
        <authorList>
            <consortium name="DOE Joint Genome Institute"/>
            <person name="Kjaerbolling I."/>
            <person name="Vesth T."/>
            <person name="Frisvad J.C."/>
            <person name="Nybo J.L."/>
            <person name="Theobald S."/>
            <person name="Kildgaard S."/>
            <person name="Isbrandt T."/>
            <person name="Kuo A."/>
            <person name="Sato A."/>
            <person name="Lyhne E.K."/>
            <person name="Kogle M.E."/>
            <person name="Wiebenga A."/>
            <person name="Kun R.S."/>
            <person name="Lubbers R.J."/>
            <person name="Makela M.R."/>
            <person name="Barry K."/>
            <person name="Chovatia M."/>
            <person name="Clum A."/>
            <person name="Daum C."/>
            <person name="Haridas S."/>
            <person name="He G."/>
            <person name="LaButti K."/>
            <person name="Lipzen A."/>
            <person name="Mondo S."/>
            <person name="Riley R."/>
            <person name="Salamov A."/>
            <person name="Simmons B.A."/>
            <person name="Magnuson J.K."/>
            <person name="Henrissat B."/>
            <person name="Mortensen U.H."/>
            <person name="Larsen T.O."/>
            <person name="Devries R.P."/>
            <person name="Grigoriev I.V."/>
            <person name="Machida M."/>
            <person name="Baker S.E."/>
            <person name="Andersen M.R."/>
        </authorList>
    </citation>
    <scope>NUCLEOTIDE SEQUENCE [LARGE SCALE GENOMIC DNA]</scope>
    <source>
        <strain evidence="1 2">CBS 117625</strain>
    </source>
</reference>
<dbReference type="EMBL" id="ML743554">
    <property type="protein sequence ID" value="KAE8142615.1"/>
    <property type="molecule type" value="Genomic_DNA"/>
</dbReference>
<dbReference type="AlphaFoldDB" id="A0A5N6T8D6"/>
<accession>A0A5N6T8D6</accession>
<dbReference type="RefSeq" id="XP_031918678.1">
    <property type="nucleotide sequence ID" value="XM_032051242.1"/>
</dbReference>
<keyword evidence="2" id="KW-1185">Reference proteome</keyword>
<name>A0A5N6T8D6_ASPPS</name>
<evidence type="ECO:0000313" key="2">
    <source>
        <dbReference type="Proteomes" id="UP000325672"/>
    </source>
</evidence>
<protein>
    <submittedName>
        <fullName evidence="1">Uncharacterized protein</fullName>
    </submittedName>
</protein>